<dbReference type="PANTHER" id="PTHR30153:SF2">
    <property type="entry name" value="REPLICATIVE DNA HELICASE"/>
    <property type="match status" value="1"/>
</dbReference>
<protein>
    <recommendedName>
        <fullName evidence="9">DNA 5'-3' helicase</fullName>
        <ecNumber evidence="9">5.6.2.3</ecNumber>
    </recommendedName>
</protein>
<dbReference type="RefSeq" id="WP_285607933.1">
    <property type="nucleotide sequence ID" value="NZ_BSSD01000001.1"/>
</dbReference>
<feature type="domain" description="SF4 helicase" evidence="11">
    <location>
        <begin position="175"/>
        <end position="443"/>
    </location>
</feature>
<evidence type="ECO:0000256" key="9">
    <source>
        <dbReference type="ARBA" id="ARBA00044969"/>
    </source>
</evidence>
<dbReference type="GO" id="GO:0016787">
    <property type="term" value="F:hydrolase activity"/>
    <property type="evidence" value="ECO:0007669"/>
    <property type="project" value="UniProtKB-KW"/>
</dbReference>
<dbReference type="Pfam" id="PF00772">
    <property type="entry name" value="DnaB"/>
    <property type="match status" value="1"/>
</dbReference>
<dbReference type="InterPro" id="IPR036185">
    <property type="entry name" value="DNA_heli_DnaB-like_N_sf"/>
</dbReference>
<evidence type="ECO:0000256" key="6">
    <source>
        <dbReference type="ARBA" id="ARBA00022840"/>
    </source>
</evidence>
<dbReference type="Proteomes" id="UP001165042">
    <property type="component" value="Unassembled WGS sequence"/>
</dbReference>
<comment type="caution">
    <text evidence="12">The sequence shown here is derived from an EMBL/GenBank/DDBJ whole genome shotgun (WGS) entry which is preliminary data.</text>
</comment>
<keyword evidence="7" id="KW-0238">DNA-binding</keyword>
<evidence type="ECO:0000256" key="5">
    <source>
        <dbReference type="ARBA" id="ARBA00022806"/>
    </source>
</evidence>
<accession>A0A9W6QKH2</accession>
<evidence type="ECO:0000256" key="2">
    <source>
        <dbReference type="ARBA" id="ARBA00022705"/>
    </source>
</evidence>
<dbReference type="PROSITE" id="PS51199">
    <property type="entry name" value="SF4_HELICASE"/>
    <property type="match status" value="1"/>
</dbReference>
<dbReference type="InterPro" id="IPR016136">
    <property type="entry name" value="DNA_helicase_N/primase_C"/>
</dbReference>
<organism evidence="12 13">
    <name type="scientific">Actinokineospora globicatena</name>
    <dbReference type="NCBI Taxonomy" id="103729"/>
    <lineage>
        <taxon>Bacteria</taxon>
        <taxon>Bacillati</taxon>
        <taxon>Actinomycetota</taxon>
        <taxon>Actinomycetes</taxon>
        <taxon>Pseudonocardiales</taxon>
        <taxon>Pseudonocardiaceae</taxon>
        <taxon>Actinokineospora</taxon>
    </lineage>
</organism>
<keyword evidence="6" id="KW-0067">ATP-binding</keyword>
<proteinExistence type="inferred from homology"/>
<evidence type="ECO:0000256" key="4">
    <source>
        <dbReference type="ARBA" id="ARBA00022801"/>
    </source>
</evidence>
<dbReference type="InterPro" id="IPR027417">
    <property type="entry name" value="P-loop_NTPase"/>
</dbReference>
<dbReference type="PANTHER" id="PTHR30153">
    <property type="entry name" value="REPLICATIVE DNA HELICASE DNAB"/>
    <property type="match status" value="1"/>
</dbReference>
<dbReference type="Pfam" id="PF03796">
    <property type="entry name" value="DnaB_C"/>
    <property type="match status" value="1"/>
</dbReference>
<keyword evidence="2" id="KW-0235">DNA replication</keyword>
<reference evidence="12" key="1">
    <citation type="submission" date="2023-02" db="EMBL/GenBank/DDBJ databases">
        <title>Actinokineospora globicatena NBRC 15670.</title>
        <authorList>
            <person name="Ichikawa N."/>
            <person name="Sato H."/>
            <person name="Tonouchi N."/>
        </authorList>
    </citation>
    <scope>NUCLEOTIDE SEQUENCE</scope>
    <source>
        <strain evidence="12">NBRC 15670</strain>
    </source>
</reference>
<dbReference type="GO" id="GO:0043139">
    <property type="term" value="F:5'-3' DNA helicase activity"/>
    <property type="evidence" value="ECO:0007669"/>
    <property type="project" value="UniProtKB-EC"/>
</dbReference>
<evidence type="ECO:0000256" key="8">
    <source>
        <dbReference type="ARBA" id="ARBA00023235"/>
    </source>
</evidence>
<dbReference type="GO" id="GO:0005524">
    <property type="term" value="F:ATP binding"/>
    <property type="evidence" value="ECO:0007669"/>
    <property type="project" value="UniProtKB-KW"/>
</dbReference>
<dbReference type="EMBL" id="BSSD01000001">
    <property type="protein sequence ID" value="GLW90159.1"/>
    <property type="molecule type" value="Genomic_DNA"/>
</dbReference>
<sequence>MLPHDGAAEQCTLGGMLLSADAIADVIEALDDRDWYRPEHGVIFKVIVALYERGDSATESAVVQELERQGLLESVGGASYLGALVATVPTATNAGHYAAVVEEKAVLRRLAQAGARIAELSRQANQADGVDIGVVLDQARLALVDVASLRSDSGAPQFDELVMSTLDDIDTVATHGTSTRRVPTGFADLDDITGGFPRGSLVVIDAYPGVGASTLALDFIRSAAVKHRIPAAYLSLDNPSDAVTQRLLSAEAKVRLSDLRTGRMTNDDWSRMANRMKAISESPIHIVSPDNVDIAAIAKTITNLAATEGVQLVVVDPLHLATARRDLAYENREREVAEVTRRLKRLALDNDIVVVATAQLSNNPGPRQPIPPLPSLADLRDSGTIAHVADHVLLIHRPDAWKRDHPRAGEADLKLAKHRHCVTATAVVAHQLHYSRFADLAHG</sequence>
<evidence type="ECO:0000313" key="13">
    <source>
        <dbReference type="Proteomes" id="UP001165042"/>
    </source>
</evidence>
<name>A0A9W6QKH2_9PSEU</name>
<dbReference type="InterPro" id="IPR007693">
    <property type="entry name" value="DNA_helicase_DnaB-like_N"/>
</dbReference>
<gene>
    <name evidence="12" type="primary">dnaB</name>
    <name evidence="12" type="ORF">Aglo03_09750</name>
</gene>
<dbReference type="SUPFAM" id="SSF52540">
    <property type="entry name" value="P-loop containing nucleoside triphosphate hydrolases"/>
    <property type="match status" value="1"/>
</dbReference>
<dbReference type="EC" id="5.6.2.3" evidence="9"/>
<evidence type="ECO:0000256" key="1">
    <source>
        <dbReference type="ARBA" id="ARBA00008428"/>
    </source>
</evidence>
<keyword evidence="3" id="KW-0547">Nucleotide-binding</keyword>
<dbReference type="GO" id="GO:0006260">
    <property type="term" value="P:DNA replication"/>
    <property type="evidence" value="ECO:0007669"/>
    <property type="project" value="UniProtKB-KW"/>
</dbReference>
<dbReference type="InterPro" id="IPR007694">
    <property type="entry name" value="DNA_helicase_DnaB-like_C"/>
</dbReference>
<keyword evidence="4" id="KW-0378">Hydrolase</keyword>
<comment type="catalytic activity">
    <reaction evidence="10">
        <text>ATP + H2O = ADP + phosphate + H(+)</text>
        <dbReference type="Rhea" id="RHEA:13065"/>
        <dbReference type="ChEBI" id="CHEBI:15377"/>
        <dbReference type="ChEBI" id="CHEBI:15378"/>
        <dbReference type="ChEBI" id="CHEBI:30616"/>
        <dbReference type="ChEBI" id="CHEBI:43474"/>
        <dbReference type="ChEBI" id="CHEBI:456216"/>
        <dbReference type="EC" id="5.6.2.3"/>
    </reaction>
</comment>
<dbReference type="Gene3D" id="1.10.860.10">
    <property type="entry name" value="DNAb Helicase, Chain A"/>
    <property type="match status" value="1"/>
</dbReference>
<dbReference type="AlphaFoldDB" id="A0A9W6QKH2"/>
<evidence type="ECO:0000313" key="12">
    <source>
        <dbReference type="EMBL" id="GLW90159.1"/>
    </source>
</evidence>
<keyword evidence="5 12" id="KW-0347">Helicase</keyword>
<keyword evidence="8" id="KW-0413">Isomerase</keyword>
<keyword evidence="13" id="KW-1185">Reference proteome</keyword>
<comment type="similarity">
    <text evidence="1">Belongs to the helicase family. DnaB subfamily.</text>
</comment>
<dbReference type="GO" id="GO:0005829">
    <property type="term" value="C:cytosol"/>
    <property type="evidence" value="ECO:0007669"/>
    <property type="project" value="TreeGrafter"/>
</dbReference>
<dbReference type="SUPFAM" id="SSF48024">
    <property type="entry name" value="N-terminal domain of DnaB helicase"/>
    <property type="match status" value="1"/>
</dbReference>
<evidence type="ECO:0000256" key="10">
    <source>
        <dbReference type="ARBA" id="ARBA00048954"/>
    </source>
</evidence>
<evidence type="ECO:0000256" key="3">
    <source>
        <dbReference type="ARBA" id="ARBA00022741"/>
    </source>
</evidence>
<evidence type="ECO:0000259" key="11">
    <source>
        <dbReference type="PROSITE" id="PS51199"/>
    </source>
</evidence>
<evidence type="ECO:0000256" key="7">
    <source>
        <dbReference type="ARBA" id="ARBA00023125"/>
    </source>
</evidence>
<dbReference type="GO" id="GO:0003677">
    <property type="term" value="F:DNA binding"/>
    <property type="evidence" value="ECO:0007669"/>
    <property type="project" value="UniProtKB-KW"/>
</dbReference>
<dbReference type="Gene3D" id="3.40.50.300">
    <property type="entry name" value="P-loop containing nucleotide triphosphate hydrolases"/>
    <property type="match status" value="1"/>
</dbReference>